<keyword evidence="1" id="KW-0472">Membrane</keyword>
<organism evidence="2 3">
    <name type="scientific">Reyranella soli</name>
    <dbReference type="NCBI Taxonomy" id="1230389"/>
    <lineage>
        <taxon>Bacteria</taxon>
        <taxon>Pseudomonadati</taxon>
        <taxon>Pseudomonadota</taxon>
        <taxon>Alphaproteobacteria</taxon>
        <taxon>Hyphomicrobiales</taxon>
        <taxon>Reyranellaceae</taxon>
        <taxon>Reyranella</taxon>
    </lineage>
</organism>
<name>A0A512NAV7_9HYPH</name>
<comment type="caution">
    <text evidence="2">The sequence shown here is derived from an EMBL/GenBank/DDBJ whole genome shotgun (WGS) entry which is preliminary data.</text>
</comment>
<reference evidence="2 3" key="1">
    <citation type="submission" date="2019-07" db="EMBL/GenBank/DDBJ databases">
        <title>Whole genome shotgun sequence of Reyranella soli NBRC 108950.</title>
        <authorList>
            <person name="Hosoyama A."/>
            <person name="Uohara A."/>
            <person name="Ohji S."/>
            <person name="Ichikawa N."/>
        </authorList>
    </citation>
    <scope>NUCLEOTIDE SEQUENCE [LARGE SCALE GENOMIC DNA]</scope>
    <source>
        <strain evidence="2 3">NBRC 108950</strain>
    </source>
</reference>
<feature type="transmembrane region" description="Helical" evidence="1">
    <location>
        <begin position="21"/>
        <end position="43"/>
    </location>
</feature>
<protein>
    <submittedName>
        <fullName evidence="2">Uncharacterized protein</fullName>
    </submittedName>
</protein>
<sequence>MAWRDMTEREQATRPEARLGGALLWVVLAAGVVCILAIGGALFAFDQLRLVGVRYMIAVGFAGVWSAVFVVMTLLRLPATPLVASAGFLTWIAWRFAVALWGQAGWPLAVDLLAEAVLAAGFCGYMADGVRPNAYYRRRLPRA</sequence>
<gene>
    <name evidence="2" type="ORF">RSO01_32380</name>
</gene>
<evidence type="ECO:0000313" key="2">
    <source>
        <dbReference type="EMBL" id="GEP56072.1"/>
    </source>
</evidence>
<dbReference type="EMBL" id="BKAJ01000054">
    <property type="protein sequence ID" value="GEP56072.1"/>
    <property type="molecule type" value="Genomic_DNA"/>
</dbReference>
<keyword evidence="3" id="KW-1185">Reference proteome</keyword>
<proteinExistence type="predicted"/>
<keyword evidence="1" id="KW-0812">Transmembrane</keyword>
<keyword evidence="1" id="KW-1133">Transmembrane helix</keyword>
<dbReference type="RefSeq" id="WP_170303106.1">
    <property type="nucleotide sequence ID" value="NZ_BKAJ01000054.1"/>
</dbReference>
<feature type="transmembrane region" description="Helical" evidence="1">
    <location>
        <begin position="108"/>
        <end position="127"/>
    </location>
</feature>
<evidence type="ECO:0000313" key="3">
    <source>
        <dbReference type="Proteomes" id="UP000321058"/>
    </source>
</evidence>
<feature type="transmembrane region" description="Helical" evidence="1">
    <location>
        <begin position="82"/>
        <end position="102"/>
    </location>
</feature>
<dbReference type="Proteomes" id="UP000321058">
    <property type="component" value="Unassembled WGS sequence"/>
</dbReference>
<accession>A0A512NAV7</accession>
<evidence type="ECO:0000256" key="1">
    <source>
        <dbReference type="SAM" id="Phobius"/>
    </source>
</evidence>
<dbReference type="AlphaFoldDB" id="A0A512NAV7"/>
<feature type="transmembrane region" description="Helical" evidence="1">
    <location>
        <begin position="55"/>
        <end position="75"/>
    </location>
</feature>